<dbReference type="SMART" id="SM00487">
    <property type="entry name" value="DEXDc"/>
    <property type="match status" value="1"/>
</dbReference>
<dbReference type="InterPro" id="IPR006555">
    <property type="entry name" value="ATP-dep_Helicase_C"/>
</dbReference>
<feature type="region of interest" description="Disordered" evidence="8">
    <location>
        <begin position="1"/>
        <end position="39"/>
    </location>
</feature>
<keyword evidence="10" id="KW-0347">Helicase</keyword>
<protein>
    <recommendedName>
        <fullName evidence="6">DNA 5'-3' helicase</fullName>
        <ecNumber evidence="6">5.6.2.3</ecNumber>
    </recommendedName>
</protein>
<dbReference type="InterPro" id="IPR027417">
    <property type="entry name" value="P-loop_NTPase"/>
</dbReference>
<dbReference type="EMBL" id="AUBJ02000001">
    <property type="protein sequence ID" value="MCP2332144.1"/>
    <property type="molecule type" value="Genomic_DNA"/>
</dbReference>
<keyword evidence="3" id="KW-0378">Hydrolase</keyword>
<dbReference type="SMART" id="SM00491">
    <property type="entry name" value="HELICc2"/>
    <property type="match status" value="1"/>
</dbReference>
<evidence type="ECO:0000313" key="11">
    <source>
        <dbReference type="Proteomes" id="UP000791080"/>
    </source>
</evidence>
<keyword evidence="4" id="KW-0067">ATP-binding</keyword>
<accession>A0ABT1JIU9</accession>
<evidence type="ECO:0000256" key="4">
    <source>
        <dbReference type="ARBA" id="ARBA00022840"/>
    </source>
</evidence>
<gene>
    <name evidence="10" type="ORF">G443_002414</name>
</gene>
<feature type="domain" description="Helicase ATP-binding" evidence="9">
    <location>
        <begin position="44"/>
        <end position="324"/>
    </location>
</feature>
<dbReference type="EC" id="5.6.2.3" evidence="6"/>
<comment type="catalytic activity">
    <reaction evidence="7">
        <text>ATP + H2O = ADP + phosphate + H(+)</text>
        <dbReference type="Rhea" id="RHEA:13065"/>
        <dbReference type="ChEBI" id="CHEBI:15377"/>
        <dbReference type="ChEBI" id="CHEBI:15378"/>
        <dbReference type="ChEBI" id="CHEBI:30616"/>
        <dbReference type="ChEBI" id="CHEBI:43474"/>
        <dbReference type="ChEBI" id="CHEBI:456216"/>
        <dbReference type="EC" id="5.6.2.3"/>
    </reaction>
</comment>
<dbReference type="PANTHER" id="PTHR11472:SF34">
    <property type="entry name" value="REGULATOR OF TELOMERE ELONGATION HELICASE 1"/>
    <property type="match status" value="1"/>
</dbReference>
<dbReference type="GO" id="GO:0004386">
    <property type="term" value="F:helicase activity"/>
    <property type="evidence" value="ECO:0007669"/>
    <property type="project" value="UniProtKB-KW"/>
</dbReference>
<evidence type="ECO:0000256" key="3">
    <source>
        <dbReference type="ARBA" id="ARBA00022801"/>
    </source>
</evidence>
<dbReference type="PROSITE" id="PS51193">
    <property type="entry name" value="HELICASE_ATP_BIND_2"/>
    <property type="match status" value="1"/>
</dbReference>
<dbReference type="InterPro" id="IPR011545">
    <property type="entry name" value="DEAD/DEAH_box_helicase_dom"/>
</dbReference>
<keyword evidence="11" id="KW-1185">Reference proteome</keyword>
<proteinExistence type="inferred from homology"/>
<evidence type="ECO:0000256" key="5">
    <source>
        <dbReference type="ARBA" id="ARBA00038058"/>
    </source>
</evidence>
<sequence length="710" mass="74811">MSDAPASMTSAGEAGTATLDDPEREPTPRSSDDGGLPPVDQLLTAAVAALGGAPRPGQQRMAQAVARAVDTGEHLAVQAGTGTGKSLAYLVPALRHAVAHSTTVVVSTATIALQRQLVDRDLPRLAKALAPLLGREPTVAILKGRRNYLCLNRVHGDAPDEPEGTALFDAFELSALSRQVRRLHEWSSDTETGDRDELVPGVPEQAWRQVSVTAKECLGMSKCPVGSDCFAERARAEASRADIVVTNHALLAIDAMGDAPVLPEHEVVIVDEAHDLVDRVTSVATVQLTAAEIATAVRRCGRLIPEDIADRLAEAGDGLALTFEDLSPGELLALPPALGGAVAAVRDAAHACLSAFGPNRREDAEASAARKMAVSGLDELHDTAVRLLDAFEPELTERRDVVWLTRPWGDGPATPPALRVAPIGVGGLLREKLFGPRTVVLTSATLTLGGSFDTLGRQWGLPAGPRPSASVDGVATEEEPPRSDGPAWSGLDVGSPFDHPRSGILYVARHLPKPGRDGLPPEYLDELAELVTAAGGRTLGLFSSTRAAKQAAEVLRERVDVPLLCQGDDSTPLLVREFSEDPAACLFGTLSLWQGVDVPGPSLQLVVMDRIPFPRPDDPLATARQRAVAARGGNGFLSVAGTHAALLLAQGAGRLLRSVHDRGVVAVLDPRLMTAGYGGFLRASLPPFWPTTDPGVVRGALERLRRAAED</sequence>
<reference evidence="10 11" key="1">
    <citation type="submission" date="2022-06" db="EMBL/GenBank/DDBJ databases">
        <title>Genomic Encyclopedia of Type Strains, Phase I: the one thousand microbial genomes (KMG-I) project.</title>
        <authorList>
            <person name="Kyrpides N."/>
        </authorList>
    </citation>
    <scope>NUCLEOTIDE SEQUENCE [LARGE SCALE GENOMIC DNA]</scope>
    <source>
        <strain evidence="10 11">DSM 43889</strain>
    </source>
</reference>
<evidence type="ECO:0000256" key="2">
    <source>
        <dbReference type="ARBA" id="ARBA00022741"/>
    </source>
</evidence>
<evidence type="ECO:0000256" key="1">
    <source>
        <dbReference type="ARBA" id="ARBA00001966"/>
    </source>
</evidence>
<dbReference type="InterPro" id="IPR045028">
    <property type="entry name" value="DinG/Rad3-like"/>
</dbReference>
<dbReference type="RefSeq" id="WP_026417204.1">
    <property type="nucleotide sequence ID" value="NZ_AUBJ02000001.1"/>
</dbReference>
<dbReference type="InterPro" id="IPR014013">
    <property type="entry name" value="Helic_SF1/SF2_ATP-bd_DinG/Rad3"/>
</dbReference>
<evidence type="ECO:0000313" key="10">
    <source>
        <dbReference type="EMBL" id="MCP2332144.1"/>
    </source>
</evidence>
<dbReference type="Pfam" id="PF00270">
    <property type="entry name" value="DEAD"/>
    <property type="match status" value="1"/>
</dbReference>
<comment type="caution">
    <text evidence="10">The sequence shown here is derived from an EMBL/GenBank/DDBJ whole genome shotgun (WGS) entry which is preliminary data.</text>
</comment>
<evidence type="ECO:0000256" key="7">
    <source>
        <dbReference type="ARBA" id="ARBA00048954"/>
    </source>
</evidence>
<feature type="region of interest" description="Disordered" evidence="8">
    <location>
        <begin position="459"/>
        <end position="493"/>
    </location>
</feature>
<dbReference type="PANTHER" id="PTHR11472">
    <property type="entry name" value="DNA REPAIR DEAD HELICASE RAD3/XP-D SUBFAMILY MEMBER"/>
    <property type="match status" value="1"/>
</dbReference>
<comment type="similarity">
    <text evidence="5">Belongs to the helicase family. DinG subfamily.</text>
</comment>
<organism evidence="10 11">
    <name type="scientific">Actinoalloteichus caeruleus DSM 43889</name>
    <dbReference type="NCBI Taxonomy" id="1120930"/>
    <lineage>
        <taxon>Bacteria</taxon>
        <taxon>Bacillati</taxon>
        <taxon>Actinomycetota</taxon>
        <taxon>Actinomycetes</taxon>
        <taxon>Pseudonocardiales</taxon>
        <taxon>Pseudonocardiaceae</taxon>
        <taxon>Actinoalloteichus</taxon>
        <taxon>Actinoalloteichus cyanogriseus</taxon>
    </lineage>
</organism>
<dbReference type="InterPro" id="IPR014001">
    <property type="entry name" value="Helicase_ATP-bd"/>
</dbReference>
<name>A0ABT1JIU9_ACTCY</name>
<evidence type="ECO:0000256" key="8">
    <source>
        <dbReference type="SAM" id="MobiDB-lite"/>
    </source>
</evidence>
<keyword evidence="2" id="KW-0547">Nucleotide-binding</keyword>
<dbReference type="Proteomes" id="UP000791080">
    <property type="component" value="Unassembled WGS sequence"/>
</dbReference>
<dbReference type="Gene3D" id="3.40.50.300">
    <property type="entry name" value="P-loop containing nucleotide triphosphate hydrolases"/>
    <property type="match status" value="2"/>
</dbReference>
<evidence type="ECO:0000259" key="9">
    <source>
        <dbReference type="PROSITE" id="PS51193"/>
    </source>
</evidence>
<dbReference type="SUPFAM" id="SSF52540">
    <property type="entry name" value="P-loop containing nucleoside triphosphate hydrolases"/>
    <property type="match status" value="2"/>
</dbReference>
<evidence type="ECO:0000256" key="6">
    <source>
        <dbReference type="ARBA" id="ARBA00044969"/>
    </source>
</evidence>
<comment type="cofactor">
    <cofactor evidence="1">
        <name>[4Fe-4S] cluster</name>
        <dbReference type="ChEBI" id="CHEBI:49883"/>
    </cofactor>
</comment>
<dbReference type="Pfam" id="PF13307">
    <property type="entry name" value="Helicase_C_2"/>
    <property type="match status" value="1"/>
</dbReference>